<dbReference type="InterPro" id="IPR008969">
    <property type="entry name" value="CarboxyPept-like_regulatory"/>
</dbReference>
<keyword evidence="7" id="KW-0406">Ion transport</keyword>
<keyword evidence="12" id="KW-0732">Signal</keyword>
<evidence type="ECO:0000256" key="3">
    <source>
        <dbReference type="ARBA" id="ARBA00022452"/>
    </source>
</evidence>
<dbReference type="PANTHER" id="PTHR32552:SF81">
    <property type="entry name" value="TONB-DEPENDENT OUTER MEMBRANE RECEPTOR"/>
    <property type="match status" value="1"/>
</dbReference>
<dbReference type="InterPro" id="IPR036942">
    <property type="entry name" value="Beta-barrel_TonB_sf"/>
</dbReference>
<evidence type="ECO:0000313" key="16">
    <source>
        <dbReference type="Proteomes" id="UP000184031"/>
    </source>
</evidence>
<evidence type="ECO:0000256" key="8">
    <source>
        <dbReference type="ARBA" id="ARBA00023077"/>
    </source>
</evidence>
<comment type="caution">
    <text evidence="15">The sequence shown here is derived from an EMBL/GenBank/DDBJ whole genome shotgun (WGS) entry which is preliminary data.</text>
</comment>
<feature type="domain" description="TonB-dependent receptor plug" evidence="13">
    <location>
        <begin position="122"/>
        <end position="241"/>
    </location>
</feature>
<evidence type="ECO:0000256" key="6">
    <source>
        <dbReference type="ARBA" id="ARBA00023004"/>
    </source>
</evidence>
<dbReference type="GO" id="GO:0009279">
    <property type="term" value="C:cell outer membrane"/>
    <property type="evidence" value="ECO:0007669"/>
    <property type="project" value="UniProtKB-SubCell"/>
</dbReference>
<dbReference type="Proteomes" id="UP000198940">
    <property type="component" value="Unassembled WGS sequence"/>
</dbReference>
<keyword evidence="6" id="KW-0408">Iron</keyword>
<dbReference type="NCBIfam" id="TIGR04057">
    <property type="entry name" value="SusC_RagA_signa"/>
    <property type="match status" value="1"/>
</dbReference>
<feature type="chain" id="PRO_5009919958" evidence="12">
    <location>
        <begin position="23"/>
        <end position="1062"/>
    </location>
</feature>
<dbReference type="EMBL" id="FOKU01000001">
    <property type="protein sequence ID" value="SFB66315.1"/>
    <property type="molecule type" value="Genomic_DNA"/>
</dbReference>
<dbReference type="Gene3D" id="2.60.40.1120">
    <property type="entry name" value="Carboxypeptidase-like, regulatory domain"/>
    <property type="match status" value="1"/>
</dbReference>
<dbReference type="Gene3D" id="2.170.130.10">
    <property type="entry name" value="TonB-dependent receptor, plug domain"/>
    <property type="match status" value="1"/>
</dbReference>
<evidence type="ECO:0000256" key="7">
    <source>
        <dbReference type="ARBA" id="ARBA00023065"/>
    </source>
</evidence>
<accession>A0A1M6P4F5</accession>
<keyword evidence="4" id="KW-0410">Iron transport</keyword>
<dbReference type="OrthoDB" id="9768177at2"/>
<comment type="subcellular location">
    <subcellularLocation>
        <location evidence="1 11">Cell outer membrane</location>
        <topology evidence="1 11">Multi-pass membrane protein</topology>
    </subcellularLocation>
</comment>
<evidence type="ECO:0000259" key="13">
    <source>
        <dbReference type="Pfam" id="PF07715"/>
    </source>
</evidence>
<evidence type="ECO:0000313" key="17">
    <source>
        <dbReference type="Proteomes" id="UP000198940"/>
    </source>
</evidence>
<keyword evidence="10 11" id="KW-0998">Cell outer membrane</keyword>
<dbReference type="InterPro" id="IPR037066">
    <property type="entry name" value="Plug_dom_sf"/>
</dbReference>
<evidence type="ECO:0000256" key="9">
    <source>
        <dbReference type="ARBA" id="ARBA00023136"/>
    </source>
</evidence>
<keyword evidence="9 11" id="KW-0472">Membrane</keyword>
<dbReference type="EMBL" id="FRAT01000001">
    <property type="protein sequence ID" value="SHK02776.1"/>
    <property type="molecule type" value="Genomic_DNA"/>
</dbReference>
<dbReference type="Pfam" id="PF13715">
    <property type="entry name" value="CarbopepD_reg_2"/>
    <property type="match status" value="1"/>
</dbReference>
<keyword evidence="17" id="KW-1185">Reference proteome</keyword>
<evidence type="ECO:0000256" key="1">
    <source>
        <dbReference type="ARBA" id="ARBA00004571"/>
    </source>
</evidence>
<evidence type="ECO:0000256" key="2">
    <source>
        <dbReference type="ARBA" id="ARBA00022448"/>
    </source>
</evidence>
<dbReference type="GO" id="GO:0006826">
    <property type="term" value="P:iron ion transport"/>
    <property type="evidence" value="ECO:0007669"/>
    <property type="project" value="UniProtKB-KW"/>
</dbReference>
<dbReference type="InterPro" id="IPR023996">
    <property type="entry name" value="TonB-dep_OMP_SusC/RagA"/>
</dbReference>
<dbReference type="InterPro" id="IPR023997">
    <property type="entry name" value="TonB-dep_OMP_SusC/RagA_CS"/>
</dbReference>
<evidence type="ECO:0000256" key="11">
    <source>
        <dbReference type="PROSITE-ProRule" id="PRU01360"/>
    </source>
</evidence>
<comment type="similarity">
    <text evidence="11">Belongs to the TonB-dependent receptor family.</text>
</comment>
<name>A0A1M6P4F5_9FLAO</name>
<dbReference type="InterPro" id="IPR039426">
    <property type="entry name" value="TonB-dep_rcpt-like"/>
</dbReference>
<dbReference type="InterPro" id="IPR012910">
    <property type="entry name" value="Plug_dom"/>
</dbReference>
<dbReference type="SUPFAM" id="SSF56935">
    <property type="entry name" value="Porins"/>
    <property type="match status" value="1"/>
</dbReference>
<keyword evidence="8" id="KW-0798">TonB box</keyword>
<proteinExistence type="inferred from homology"/>
<dbReference type="NCBIfam" id="TIGR04056">
    <property type="entry name" value="OMP_RagA_SusC"/>
    <property type="match status" value="1"/>
</dbReference>
<keyword evidence="2 11" id="KW-0813">Transport</keyword>
<feature type="signal peptide" evidence="12">
    <location>
        <begin position="1"/>
        <end position="22"/>
    </location>
</feature>
<evidence type="ECO:0000256" key="10">
    <source>
        <dbReference type="ARBA" id="ARBA00023237"/>
    </source>
</evidence>
<evidence type="ECO:0000256" key="12">
    <source>
        <dbReference type="SAM" id="SignalP"/>
    </source>
</evidence>
<gene>
    <name evidence="14" type="ORF">SAMN04487891_10129</name>
    <name evidence="15" type="ORF">SAMN05216293_0029</name>
</gene>
<protein>
    <submittedName>
        <fullName evidence="15">TonB-linked outer membrane protein, SusC/RagA family</fullName>
    </submittedName>
</protein>
<dbReference type="AlphaFoldDB" id="A0A1M6P4F5"/>
<reference evidence="15 16" key="1">
    <citation type="submission" date="2016-11" db="EMBL/GenBank/DDBJ databases">
        <authorList>
            <person name="Varghese N."/>
            <person name="Submissions S."/>
        </authorList>
    </citation>
    <scope>NUCLEOTIDE SEQUENCE [LARGE SCALE GENOMIC DNA]</scope>
    <source>
        <strain evidence="15 16">CGMCC 1.12174</strain>
        <strain evidence="14 17">DSM 26351</strain>
    </source>
</reference>
<dbReference type="Gene3D" id="2.40.170.20">
    <property type="entry name" value="TonB-dependent receptor, beta-barrel domain"/>
    <property type="match status" value="1"/>
</dbReference>
<keyword evidence="3 11" id="KW-1134">Transmembrane beta strand</keyword>
<sequence length="1062" mass="116227">MMTKLKFIFLLQFLLLAWLGTAQERTITGTVRDNERISLPGVNVIVKGTTRGTQTDFDGNYSIGASRGETLVFSYLGLQTQEVVIGNASSVDVTMLEDAQALEEVVVTGVLGTKSQPRAQGFASTNLSNADLTDVTNTNPFESLSGKVAGVDITTPAQPGASSKVIVRGFSSITGSNSPLYVVDGTPINSSSNGSLESAFNRSFDGGSGINDLDPNSIESMTVLKGAAATAVYGSRGANGAILITTKKGRKESRISVDFTTSIDFLEVSRVPHLQNQFGQGWNGLSYSSLPMGGLGASNENGSWGPAFNGQVRPWGQIIDNSQQIKPYVALPDNIKDFYDVGQVYTNSVRIGGGGTNSDFSLGFTNTDSDGVIPTEADAYDRKVFNLNAGVNNEKFSVRASLNYAKRDQNVVNTGQGDQAGEGNTFSQEIIQIPRDISLVDLKDYQNNPFNNNSNFYTPFASNPYWVLNENATKINSNRVFGNINLTYNFSPTLSASWQIGADIENVNRKSYGAIVDYLPGSPQDLLAALPIVGGVTEYRLERKQYDTYFTLNHEYDITENLNLTTSAGVAFNQRSTDALQVSVTDLDIPNYYEISNSASTPSTGQSNTLRRTIGLFATSTLGYANRYFLTLTARNDWSSTLPIGQNSYFYPSATASVILLDNNATFLKLRGGVSQVGNDTTPYNTESALVQGLAGAYFGQINMPLGGVNSFELSSQLGNSLLKPEITNEYEIGTEASFFNRRITLDAAFYKKDTKDLLLDRLLPRSTGYLNITGNYASVTNKGIELVLGLTPFRSNNFTWDINYTFTKNENEVTDLQGLERFEINSAYATYFYAEKGQPLGVFRFRGPAVNDQGQYIVDGNTGFYTQDSEEQYLGTSQRDFIMGLKNSFRYKNFRLSFSMDWKEGGKMYSYTNRLLGFTGNSIATTYNERKPFIIPNSVVENSDGTFSENTTPISFEDVTNFWGTASNPAIEYTHVIDKTFVRLRDLSFTYSVSSDFAKTMGLSAASITFYGKNLALWTPDANPYMDPEVSTFGNDLASEFGEFAANPAQRTYGAALKFSF</sequence>
<dbReference type="Pfam" id="PF07715">
    <property type="entry name" value="Plug"/>
    <property type="match status" value="1"/>
</dbReference>
<evidence type="ECO:0000313" key="14">
    <source>
        <dbReference type="EMBL" id="SFB66315.1"/>
    </source>
</evidence>
<dbReference type="PROSITE" id="PS52016">
    <property type="entry name" value="TONB_DEPENDENT_REC_3"/>
    <property type="match status" value="1"/>
</dbReference>
<organism evidence="15 16">
    <name type="scientific">Flagellimonas taeanensis</name>
    <dbReference type="NCBI Taxonomy" id="1005926"/>
    <lineage>
        <taxon>Bacteria</taxon>
        <taxon>Pseudomonadati</taxon>
        <taxon>Bacteroidota</taxon>
        <taxon>Flavobacteriia</taxon>
        <taxon>Flavobacteriales</taxon>
        <taxon>Flavobacteriaceae</taxon>
        <taxon>Flagellimonas</taxon>
    </lineage>
</organism>
<evidence type="ECO:0000313" key="15">
    <source>
        <dbReference type="EMBL" id="SHK02776.1"/>
    </source>
</evidence>
<dbReference type="PANTHER" id="PTHR32552">
    <property type="entry name" value="FERRICHROME IRON RECEPTOR-RELATED"/>
    <property type="match status" value="1"/>
</dbReference>
<evidence type="ECO:0000256" key="4">
    <source>
        <dbReference type="ARBA" id="ARBA00022496"/>
    </source>
</evidence>
<evidence type="ECO:0000256" key="5">
    <source>
        <dbReference type="ARBA" id="ARBA00022692"/>
    </source>
</evidence>
<keyword evidence="5 11" id="KW-0812">Transmembrane</keyword>
<dbReference type="Proteomes" id="UP000184031">
    <property type="component" value="Unassembled WGS sequence"/>
</dbReference>
<dbReference type="STRING" id="1055723.SAMN05216293_0029"/>
<dbReference type="SUPFAM" id="SSF49464">
    <property type="entry name" value="Carboxypeptidase regulatory domain-like"/>
    <property type="match status" value="1"/>
</dbReference>
<dbReference type="RefSeq" id="WP_072875613.1">
    <property type="nucleotide sequence ID" value="NZ_FOKU01000001.1"/>
</dbReference>